<proteinExistence type="predicted"/>
<keyword evidence="1" id="KW-0479">Metal-binding</keyword>
<dbReference type="RefSeq" id="WP_093557263.1">
    <property type="nucleotide sequence ID" value="NZ_FPBO01000019.1"/>
</dbReference>
<dbReference type="EMBL" id="FPBO01000019">
    <property type="protein sequence ID" value="SFV00602.1"/>
    <property type="molecule type" value="Genomic_DNA"/>
</dbReference>
<dbReference type="InterPro" id="IPR013096">
    <property type="entry name" value="Cupin_2"/>
</dbReference>
<dbReference type="InterPro" id="IPR011051">
    <property type="entry name" value="RmlC_Cupin_sf"/>
</dbReference>
<feature type="domain" description="Cupin type-2" evidence="2">
    <location>
        <begin position="46"/>
        <end position="114"/>
    </location>
</feature>
<evidence type="ECO:0000313" key="3">
    <source>
        <dbReference type="EMBL" id="SFV00602.1"/>
    </source>
</evidence>
<dbReference type="STRING" id="1035707.SAMN05216552_101970"/>
<dbReference type="OrthoDB" id="122936at2"/>
<dbReference type="InterPro" id="IPR014710">
    <property type="entry name" value="RmlC-like_jellyroll"/>
</dbReference>
<dbReference type="PANTHER" id="PTHR35848:SF6">
    <property type="entry name" value="CUPIN TYPE-2 DOMAIN-CONTAINING PROTEIN"/>
    <property type="match status" value="1"/>
</dbReference>
<evidence type="ECO:0000259" key="2">
    <source>
        <dbReference type="Pfam" id="PF07883"/>
    </source>
</evidence>
<gene>
    <name evidence="3" type="ORF">SAMN05216552_101970</name>
</gene>
<evidence type="ECO:0000313" key="4">
    <source>
        <dbReference type="Proteomes" id="UP000199391"/>
    </source>
</evidence>
<dbReference type="Gene3D" id="2.60.120.10">
    <property type="entry name" value="Jelly Rolls"/>
    <property type="match status" value="1"/>
</dbReference>
<reference evidence="4" key="1">
    <citation type="submission" date="2016-10" db="EMBL/GenBank/DDBJ databases">
        <authorList>
            <person name="Varghese N."/>
            <person name="Submissions S."/>
        </authorList>
    </citation>
    <scope>NUCLEOTIDE SEQUENCE [LARGE SCALE GENOMIC DNA]</scope>
    <source>
        <strain evidence="4">CGMCC 1.11014</strain>
    </source>
</reference>
<dbReference type="GO" id="GO:0046872">
    <property type="term" value="F:metal ion binding"/>
    <property type="evidence" value="ECO:0007669"/>
    <property type="project" value="UniProtKB-KW"/>
</dbReference>
<dbReference type="Proteomes" id="UP000199391">
    <property type="component" value="Unassembled WGS sequence"/>
</dbReference>
<keyword evidence="4" id="KW-1185">Reference proteome</keyword>
<accession>A0A1I7KT06</accession>
<evidence type="ECO:0000256" key="1">
    <source>
        <dbReference type="ARBA" id="ARBA00022723"/>
    </source>
</evidence>
<dbReference type="AlphaFoldDB" id="A0A1I7KT06"/>
<dbReference type="PANTHER" id="PTHR35848">
    <property type="entry name" value="OXALATE-BINDING PROTEIN"/>
    <property type="match status" value="1"/>
</dbReference>
<protein>
    <submittedName>
        <fullName evidence="3">Cupin domain protein</fullName>
    </submittedName>
</protein>
<sequence length="139" mass="15097">MHRFEQSGAALLRPAELPAYERGGGARTTPLVTREVGSASFITGITSFDPGAAIPFHRHNCQESVMLLEGEAILDIDGEEHPLAAHDTTFIPPNVPHRFRNASATLPMKILWIYESLAATRTLEDGGDTRPVALEHSPS</sequence>
<dbReference type="SUPFAM" id="SSF51182">
    <property type="entry name" value="RmlC-like cupins"/>
    <property type="match status" value="1"/>
</dbReference>
<dbReference type="InterPro" id="IPR051610">
    <property type="entry name" value="GPI/OXD"/>
</dbReference>
<organism evidence="3 4">
    <name type="scientific">Pseudoduganella namucuonensis</name>
    <dbReference type="NCBI Taxonomy" id="1035707"/>
    <lineage>
        <taxon>Bacteria</taxon>
        <taxon>Pseudomonadati</taxon>
        <taxon>Pseudomonadota</taxon>
        <taxon>Betaproteobacteria</taxon>
        <taxon>Burkholderiales</taxon>
        <taxon>Oxalobacteraceae</taxon>
        <taxon>Telluria group</taxon>
        <taxon>Pseudoduganella</taxon>
    </lineage>
</organism>
<name>A0A1I7KT06_9BURK</name>
<dbReference type="Pfam" id="PF07883">
    <property type="entry name" value="Cupin_2"/>
    <property type="match status" value="1"/>
</dbReference>